<dbReference type="Pfam" id="PF00561">
    <property type="entry name" value="Abhydrolase_1"/>
    <property type="match status" value="1"/>
</dbReference>
<protein>
    <recommendedName>
        <fullName evidence="2">AB hydrolase-1 domain-containing protein</fullName>
    </recommendedName>
</protein>
<dbReference type="PANTHER" id="PTHR43039">
    <property type="entry name" value="ESTERASE-RELATED"/>
    <property type="match status" value="1"/>
</dbReference>
<keyword evidence="4" id="KW-1185">Reference proteome</keyword>
<evidence type="ECO:0000256" key="1">
    <source>
        <dbReference type="ARBA" id="ARBA00008645"/>
    </source>
</evidence>
<reference evidence="3" key="1">
    <citation type="journal article" date="2020" name="BMC Genomics">
        <title>Correction to: Identification and distribution of gene clusters required for synthesis of sphingolipid metabolism inhibitors in diverse species of the filamentous fungus Fusarium.</title>
        <authorList>
            <person name="Kim H.S."/>
            <person name="Lohmar J.M."/>
            <person name="Busman M."/>
            <person name="Brown D.W."/>
            <person name="Naumann T.A."/>
            <person name="Divon H.H."/>
            <person name="Lysoe E."/>
            <person name="Uhlig S."/>
            <person name="Proctor R.H."/>
        </authorList>
    </citation>
    <scope>NUCLEOTIDE SEQUENCE</scope>
    <source>
        <strain evidence="3">NRRL 22465</strain>
    </source>
</reference>
<proteinExistence type="inferred from homology"/>
<sequence length="537" mass="60008">MAPPGILYVTMQPRPGLSLDQFHEWYNNEHGPTRLRLPKIFSNGLRYKATDSLEPTFLAAYDVTSMSQLETETYLTLRANRSPREADTIGQVQVKRYFYDLVHTKESTHFTPLEKLSDQEAEGIQTTAVDIQLKDVEGAGEHYQKWLIEEHIEMIAKVPGWLRSRVFKTSYLEPQGKTTYFALHDYTKENGQGGKEHKASMDTPWRTEIFDKYVASKGRRTYSLFYVFGPAPRELSSLSRLASTAAFTSSDSKTTTTPGSSAVIDSYITTPDSLTIPYRLEGNPDHHAPTVAFSNSLLTSLNMWDPFVEVLKRERPDLRIVRYDTRGRHAMPQPPVAATLENLADDLLAVLDALRITRLHALIGVSMGGATTLNFAIKYPERLEKFIACDFNATSSAANTQSWKDRTALAEEDNGKGIGKLAEQTVSRWFHPATMEKKPDTAKWMTEMVAANNVEGFKYSCTALWEYDLKPKMGGCNVPGLLVVGEGDAKGALVKAMDGFKDKLGGNGAQLKTVPQAGHLPMCEDPQAFWDAIRDFV</sequence>
<evidence type="ECO:0000313" key="3">
    <source>
        <dbReference type="EMBL" id="KAF4977550.1"/>
    </source>
</evidence>
<evidence type="ECO:0000259" key="2">
    <source>
        <dbReference type="Pfam" id="PF00561"/>
    </source>
</evidence>
<dbReference type="SUPFAM" id="SSF54909">
    <property type="entry name" value="Dimeric alpha+beta barrel"/>
    <property type="match status" value="1"/>
</dbReference>
<evidence type="ECO:0000313" key="4">
    <source>
        <dbReference type="Proteomes" id="UP000635477"/>
    </source>
</evidence>
<reference evidence="3" key="2">
    <citation type="submission" date="2020-05" db="EMBL/GenBank/DDBJ databases">
        <authorList>
            <person name="Kim H.-S."/>
            <person name="Proctor R.H."/>
            <person name="Brown D.W."/>
        </authorList>
    </citation>
    <scope>NUCLEOTIDE SEQUENCE</scope>
    <source>
        <strain evidence="3">NRRL 22465</strain>
    </source>
</reference>
<dbReference type="EMBL" id="JABEYC010000431">
    <property type="protein sequence ID" value="KAF4977550.1"/>
    <property type="molecule type" value="Genomic_DNA"/>
</dbReference>
<dbReference type="PRINTS" id="PR00111">
    <property type="entry name" value="ABHYDROLASE"/>
</dbReference>
<dbReference type="SUPFAM" id="SSF53474">
    <property type="entry name" value="alpha/beta-Hydrolases"/>
    <property type="match status" value="1"/>
</dbReference>
<dbReference type="AlphaFoldDB" id="A0A8H4XKC5"/>
<dbReference type="Gene3D" id="3.40.50.1820">
    <property type="entry name" value="alpha/beta hydrolase"/>
    <property type="match status" value="1"/>
</dbReference>
<dbReference type="Proteomes" id="UP000635477">
    <property type="component" value="Unassembled WGS sequence"/>
</dbReference>
<dbReference type="OrthoDB" id="2851338at2759"/>
<comment type="similarity">
    <text evidence="1">Belongs to the AB hydrolase superfamily.</text>
</comment>
<dbReference type="InterPro" id="IPR000073">
    <property type="entry name" value="AB_hydrolase_1"/>
</dbReference>
<feature type="domain" description="AB hydrolase-1" evidence="2">
    <location>
        <begin position="295"/>
        <end position="525"/>
    </location>
</feature>
<comment type="caution">
    <text evidence="3">The sequence shown here is derived from an EMBL/GenBank/DDBJ whole genome shotgun (WGS) entry which is preliminary data.</text>
</comment>
<dbReference type="InterPro" id="IPR011008">
    <property type="entry name" value="Dimeric_a/b-barrel"/>
</dbReference>
<accession>A0A8H4XKC5</accession>
<organism evidence="3 4">
    <name type="scientific">Fusarium zealandicum</name>
    <dbReference type="NCBI Taxonomy" id="1053134"/>
    <lineage>
        <taxon>Eukaryota</taxon>
        <taxon>Fungi</taxon>
        <taxon>Dikarya</taxon>
        <taxon>Ascomycota</taxon>
        <taxon>Pezizomycotina</taxon>
        <taxon>Sordariomycetes</taxon>
        <taxon>Hypocreomycetidae</taxon>
        <taxon>Hypocreales</taxon>
        <taxon>Nectriaceae</taxon>
        <taxon>Fusarium</taxon>
        <taxon>Fusarium staphyleae species complex</taxon>
    </lineage>
</organism>
<gene>
    <name evidence="3" type="ORF">FZEAL_5921</name>
</gene>
<name>A0A8H4XKC5_9HYPO</name>
<dbReference type="InterPro" id="IPR029058">
    <property type="entry name" value="AB_hydrolase_fold"/>
</dbReference>